<protein>
    <submittedName>
        <fullName evidence="2">Uncharacterized protein</fullName>
    </submittedName>
</protein>
<keyword evidence="3" id="KW-1185">Reference proteome</keyword>
<accession>A0A8S1HR67</accession>
<evidence type="ECO:0000313" key="3">
    <source>
        <dbReference type="Proteomes" id="UP000835052"/>
    </source>
</evidence>
<feature type="transmembrane region" description="Helical" evidence="1">
    <location>
        <begin position="24"/>
        <end position="45"/>
    </location>
</feature>
<evidence type="ECO:0000313" key="2">
    <source>
        <dbReference type="EMBL" id="CAD6197859.1"/>
    </source>
</evidence>
<dbReference type="EMBL" id="CAJGYM010000107">
    <property type="protein sequence ID" value="CAD6197859.1"/>
    <property type="molecule type" value="Genomic_DNA"/>
</dbReference>
<dbReference type="OrthoDB" id="5852195at2759"/>
<reference evidence="2" key="1">
    <citation type="submission" date="2020-10" db="EMBL/GenBank/DDBJ databases">
        <authorList>
            <person name="Kikuchi T."/>
        </authorList>
    </citation>
    <scope>NUCLEOTIDE SEQUENCE</scope>
    <source>
        <strain evidence="2">NKZ352</strain>
    </source>
</reference>
<keyword evidence="1" id="KW-0472">Membrane</keyword>
<dbReference type="Proteomes" id="UP000835052">
    <property type="component" value="Unassembled WGS sequence"/>
</dbReference>
<gene>
    <name evidence="2" type="ORF">CAUJ_LOCUS13766</name>
</gene>
<name>A0A8S1HR67_9PELO</name>
<comment type="caution">
    <text evidence="2">The sequence shown here is derived from an EMBL/GenBank/DDBJ whole genome shotgun (WGS) entry which is preliminary data.</text>
</comment>
<organism evidence="2 3">
    <name type="scientific">Caenorhabditis auriculariae</name>
    <dbReference type="NCBI Taxonomy" id="2777116"/>
    <lineage>
        <taxon>Eukaryota</taxon>
        <taxon>Metazoa</taxon>
        <taxon>Ecdysozoa</taxon>
        <taxon>Nematoda</taxon>
        <taxon>Chromadorea</taxon>
        <taxon>Rhabditida</taxon>
        <taxon>Rhabditina</taxon>
        <taxon>Rhabditomorpha</taxon>
        <taxon>Rhabditoidea</taxon>
        <taxon>Rhabditidae</taxon>
        <taxon>Peloderinae</taxon>
        <taxon>Caenorhabditis</taxon>
    </lineage>
</organism>
<evidence type="ECO:0000256" key="1">
    <source>
        <dbReference type="SAM" id="Phobius"/>
    </source>
</evidence>
<keyword evidence="1" id="KW-1133">Transmembrane helix</keyword>
<keyword evidence="1" id="KW-0812">Transmembrane</keyword>
<proteinExistence type="predicted"/>
<dbReference type="AlphaFoldDB" id="A0A8S1HR67"/>
<sequence length="99" mass="11012">MSPAEVPSISNVKPQSAVIMDENAIWRAIAVGVAILFLACLYIFVRHCVRTRSDSRRIRKYDIVSAKDLQGRPALMEDTDSEDDLFGNTDRVNLVKSSG</sequence>